<dbReference type="EMBL" id="GGEC01066095">
    <property type="protein sequence ID" value="MBX46579.1"/>
    <property type="molecule type" value="Transcribed_RNA"/>
</dbReference>
<accession>A0A2P2NVY9</accession>
<dbReference type="AlphaFoldDB" id="A0A2P2NVY9"/>
<sequence>MSRKGQPKSLLQQAYCNFNIITEKQQAI</sequence>
<protein>
    <submittedName>
        <fullName evidence="1">Uncharacterized protein</fullName>
    </submittedName>
</protein>
<evidence type="ECO:0000313" key="1">
    <source>
        <dbReference type="EMBL" id="MBX46579.1"/>
    </source>
</evidence>
<organism evidence="1">
    <name type="scientific">Rhizophora mucronata</name>
    <name type="common">Asiatic mangrove</name>
    <dbReference type="NCBI Taxonomy" id="61149"/>
    <lineage>
        <taxon>Eukaryota</taxon>
        <taxon>Viridiplantae</taxon>
        <taxon>Streptophyta</taxon>
        <taxon>Embryophyta</taxon>
        <taxon>Tracheophyta</taxon>
        <taxon>Spermatophyta</taxon>
        <taxon>Magnoliopsida</taxon>
        <taxon>eudicotyledons</taxon>
        <taxon>Gunneridae</taxon>
        <taxon>Pentapetalae</taxon>
        <taxon>rosids</taxon>
        <taxon>fabids</taxon>
        <taxon>Malpighiales</taxon>
        <taxon>Rhizophoraceae</taxon>
        <taxon>Rhizophora</taxon>
    </lineage>
</organism>
<name>A0A2P2NVY9_RHIMU</name>
<reference evidence="1" key="1">
    <citation type="submission" date="2018-02" db="EMBL/GenBank/DDBJ databases">
        <title>Rhizophora mucronata_Transcriptome.</title>
        <authorList>
            <person name="Meera S.P."/>
            <person name="Sreeshan A."/>
            <person name="Augustine A."/>
        </authorList>
    </citation>
    <scope>NUCLEOTIDE SEQUENCE</scope>
    <source>
        <tissue evidence="1">Leaf</tissue>
    </source>
</reference>
<proteinExistence type="predicted"/>